<dbReference type="GO" id="GO:0016829">
    <property type="term" value="F:lyase activity"/>
    <property type="evidence" value="ECO:0007669"/>
    <property type="project" value="InterPro"/>
</dbReference>
<sequence>MTVAIALRPEAAILGPTVALSDFAIDTGRHVPEAVRLLIRTCLLDFIGIAAFSGRFADSSASFRAFLDLDPAVGPTTVIGDERTYSAPYAALLNGAFAHSMDFDDTNGAAALHPGAPVIAAALAQAERLGSSGSALIDAVAVGYEVCCRVGGGLTTAGYDRGFHMTSVAGIFGAVAAAGRLAGVSARVMENAFGLALSRAAGSMQYLANGAWNKRLHPGFAAQDALVCLVMAQAGAVGASEALEGKQGLLHTHTEAPDPDAITRDLGQVWVTLDTALKPYPSCRLTHSAVDAALALRERVPADQRGACRLEVRLSPTAFKIVGEPSPNKLAARNIVDGQFSAYFQTAIAWLDGQPTWTMYERVGDAAVDAMAARIAIVSDPSVLRLGCVVKVEAPDGPLSLTVLNPLGEPDSPMLWPAALEKFRGLAEPVFGPAGAAAISQAVAGLPGLADVRDLTQLLRG</sequence>
<dbReference type="OrthoDB" id="9795089at2"/>
<dbReference type="InterPro" id="IPR042183">
    <property type="entry name" value="MmgE/PrpD_sf_1"/>
</dbReference>
<dbReference type="PANTHER" id="PTHR16943:SF8">
    <property type="entry name" value="2-METHYLCITRATE DEHYDRATASE"/>
    <property type="match status" value="1"/>
</dbReference>
<dbReference type="InterPro" id="IPR042188">
    <property type="entry name" value="MmgE/PrpD_sf_2"/>
</dbReference>
<dbReference type="Gene3D" id="1.10.4100.10">
    <property type="entry name" value="2-methylcitrate dehydratase PrpD"/>
    <property type="match status" value="1"/>
</dbReference>
<evidence type="ECO:0000259" key="2">
    <source>
        <dbReference type="Pfam" id="PF03972"/>
    </source>
</evidence>
<evidence type="ECO:0000313" key="4">
    <source>
        <dbReference type="EMBL" id="ABZ69630.1"/>
    </source>
</evidence>
<dbReference type="InterPro" id="IPR036148">
    <property type="entry name" value="MmgE/PrpD_sf"/>
</dbReference>
<dbReference type="Gene3D" id="3.30.1330.120">
    <property type="entry name" value="2-methylcitrate dehydratase PrpD"/>
    <property type="match status" value="1"/>
</dbReference>
<dbReference type="InterPro" id="IPR045336">
    <property type="entry name" value="MmgE_PrpD_N"/>
</dbReference>
<proteinExistence type="inferred from homology"/>
<gene>
    <name evidence="4" type="ordered locus">Caul_0496</name>
</gene>
<name>B0T6L3_CAUSK</name>
<dbReference type="EMBL" id="CP000927">
    <property type="protein sequence ID" value="ABZ69630.1"/>
    <property type="molecule type" value="Genomic_DNA"/>
</dbReference>
<feature type="domain" description="MmgE/PrpD C-terminal" evidence="3">
    <location>
        <begin position="280"/>
        <end position="443"/>
    </location>
</feature>
<evidence type="ECO:0000256" key="1">
    <source>
        <dbReference type="ARBA" id="ARBA00006174"/>
    </source>
</evidence>
<reference evidence="4" key="1">
    <citation type="submission" date="2008-01" db="EMBL/GenBank/DDBJ databases">
        <title>Complete sequence of chromosome of Caulobacter sp. K31.</title>
        <authorList>
            <consortium name="US DOE Joint Genome Institute"/>
            <person name="Copeland A."/>
            <person name="Lucas S."/>
            <person name="Lapidus A."/>
            <person name="Barry K."/>
            <person name="Glavina del Rio T."/>
            <person name="Dalin E."/>
            <person name="Tice H."/>
            <person name="Pitluck S."/>
            <person name="Bruce D."/>
            <person name="Goodwin L."/>
            <person name="Thompson L.S."/>
            <person name="Brettin T."/>
            <person name="Detter J.C."/>
            <person name="Han C."/>
            <person name="Schmutz J."/>
            <person name="Larimer F."/>
            <person name="Land M."/>
            <person name="Hauser L."/>
            <person name="Kyrpides N."/>
            <person name="Kim E."/>
            <person name="Stephens C."/>
            <person name="Richardson P."/>
        </authorList>
    </citation>
    <scope>NUCLEOTIDE SEQUENCE [LARGE SCALE GENOMIC DNA]</scope>
    <source>
        <strain evidence="4">K31</strain>
    </source>
</reference>
<organism evidence="4">
    <name type="scientific">Caulobacter sp. (strain K31)</name>
    <dbReference type="NCBI Taxonomy" id="366602"/>
    <lineage>
        <taxon>Bacteria</taxon>
        <taxon>Pseudomonadati</taxon>
        <taxon>Pseudomonadota</taxon>
        <taxon>Alphaproteobacteria</taxon>
        <taxon>Caulobacterales</taxon>
        <taxon>Caulobacteraceae</taxon>
        <taxon>Caulobacter</taxon>
    </lineage>
</organism>
<dbReference type="Pfam" id="PF19305">
    <property type="entry name" value="MmgE_PrpD_C"/>
    <property type="match status" value="1"/>
</dbReference>
<dbReference type="Pfam" id="PF03972">
    <property type="entry name" value="MmgE_PrpD_N"/>
    <property type="match status" value="1"/>
</dbReference>
<dbReference type="STRING" id="366602.Caul_0496"/>
<feature type="domain" description="MmgE/PrpD N-terminal" evidence="2">
    <location>
        <begin position="29"/>
        <end position="259"/>
    </location>
</feature>
<dbReference type="eggNOG" id="COG2079">
    <property type="taxonomic scope" value="Bacteria"/>
</dbReference>
<dbReference type="PANTHER" id="PTHR16943">
    <property type="entry name" value="2-METHYLCITRATE DEHYDRATASE-RELATED"/>
    <property type="match status" value="1"/>
</dbReference>
<dbReference type="KEGG" id="cak:Caul_0496"/>
<dbReference type="SUPFAM" id="SSF103378">
    <property type="entry name" value="2-methylcitrate dehydratase PrpD"/>
    <property type="match status" value="1"/>
</dbReference>
<protein>
    <submittedName>
        <fullName evidence="4">MmgE/PrpD family protein</fullName>
    </submittedName>
</protein>
<dbReference type="HOGENOM" id="CLU_026574_3_1_5"/>
<dbReference type="AlphaFoldDB" id="B0T6L3"/>
<accession>B0T6L3</accession>
<dbReference type="InterPro" id="IPR005656">
    <property type="entry name" value="MmgE_PrpD"/>
</dbReference>
<evidence type="ECO:0000259" key="3">
    <source>
        <dbReference type="Pfam" id="PF19305"/>
    </source>
</evidence>
<comment type="similarity">
    <text evidence="1">Belongs to the PrpD family.</text>
</comment>
<dbReference type="InterPro" id="IPR045337">
    <property type="entry name" value="MmgE_PrpD_C"/>
</dbReference>